<evidence type="ECO:0000256" key="5">
    <source>
        <dbReference type="ARBA" id="ARBA00023284"/>
    </source>
</evidence>
<proteinExistence type="inferred from homology"/>
<dbReference type="CDD" id="cd02947">
    <property type="entry name" value="TRX_family"/>
    <property type="match status" value="1"/>
</dbReference>
<dbReference type="STRING" id="1666911.HLUCCA11_00030"/>
<evidence type="ECO:0000256" key="6">
    <source>
        <dbReference type="PIRNR" id="PIRNR000077"/>
    </source>
</evidence>
<keyword evidence="4 7" id="KW-1015">Disulfide bond</keyword>
<feature type="disulfide bond" description="Redox-active" evidence="7">
    <location>
        <begin position="31"/>
        <end position="34"/>
    </location>
</feature>
<evidence type="ECO:0000256" key="7">
    <source>
        <dbReference type="PIRSR" id="PIRSR000077-4"/>
    </source>
</evidence>
<evidence type="ECO:0000256" key="2">
    <source>
        <dbReference type="ARBA" id="ARBA00022448"/>
    </source>
</evidence>
<accession>A0A0P8C6N6</accession>
<evidence type="ECO:0000259" key="8">
    <source>
        <dbReference type="PROSITE" id="PS51352"/>
    </source>
</evidence>
<dbReference type="InterPro" id="IPR013766">
    <property type="entry name" value="Thioredoxin_domain"/>
</dbReference>
<keyword evidence="2" id="KW-0813">Transport</keyword>
<dbReference type="GO" id="GO:0045454">
    <property type="term" value="P:cell redox homeostasis"/>
    <property type="evidence" value="ECO:0007669"/>
    <property type="project" value="TreeGrafter"/>
</dbReference>
<dbReference type="AlphaFoldDB" id="A0A0P8C6N6"/>
<gene>
    <name evidence="9" type="primary">trxA</name>
    <name evidence="9" type="ORF">HLUCCA11_00030</name>
</gene>
<protein>
    <recommendedName>
        <fullName evidence="6">Thioredoxin</fullName>
    </recommendedName>
</protein>
<keyword evidence="3" id="KW-0249">Electron transport</keyword>
<evidence type="ECO:0000256" key="3">
    <source>
        <dbReference type="ARBA" id="ARBA00022982"/>
    </source>
</evidence>
<dbReference type="GO" id="GO:0005829">
    <property type="term" value="C:cytosol"/>
    <property type="evidence" value="ECO:0007669"/>
    <property type="project" value="TreeGrafter"/>
</dbReference>
<dbReference type="PANTHER" id="PTHR45663:SF11">
    <property type="entry name" value="GEO12009P1"/>
    <property type="match status" value="1"/>
</dbReference>
<comment type="similarity">
    <text evidence="1 6">Belongs to the thioredoxin family.</text>
</comment>
<sequence length="120" mass="13827">MMMTTVTEDNFNQAVLASSGPVFVHFRAPWCGICRIASPILNSYQEQWPVPLRIFDVNADENFKLANQYQLTTLPTLLYIENGEVLHRIEGFESRNDLRDRLEAIACRYRLENAFVSRSA</sequence>
<dbReference type="Gene3D" id="3.40.30.10">
    <property type="entry name" value="Glutaredoxin"/>
    <property type="match status" value="1"/>
</dbReference>
<name>A0A0P8C6N6_9CYAN</name>
<dbReference type="PANTHER" id="PTHR45663">
    <property type="entry name" value="GEO12009P1"/>
    <property type="match status" value="1"/>
</dbReference>
<dbReference type="EMBL" id="LJZR01000001">
    <property type="protein sequence ID" value="KPQ37468.1"/>
    <property type="molecule type" value="Genomic_DNA"/>
</dbReference>
<comment type="caution">
    <text evidence="9">The sequence shown here is derived from an EMBL/GenBank/DDBJ whole genome shotgun (WGS) entry which is preliminary data.</text>
</comment>
<dbReference type="Proteomes" id="UP000050465">
    <property type="component" value="Unassembled WGS sequence"/>
</dbReference>
<evidence type="ECO:0000313" key="9">
    <source>
        <dbReference type="EMBL" id="KPQ37468.1"/>
    </source>
</evidence>
<dbReference type="PROSITE" id="PS51352">
    <property type="entry name" value="THIOREDOXIN_2"/>
    <property type="match status" value="1"/>
</dbReference>
<organism evidence="9 10">
    <name type="scientific">Phormidesmis priestleyi Ana</name>
    <dbReference type="NCBI Taxonomy" id="1666911"/>
    <lineage>
        <taxon>Bacteria</taxon>
        <taxon>Bacillati</taxon>
        <taxon>Cyanobacteriota</taxon>
        <taxon>Cyanophyceae</taxon>
        <taxon>Leptolyngbyales</taxon>
        <taxon>Leptolyngbyaceae</taxon>
        <taxon>Phormidesmis</taxon>
    </lineage>
</organism>
<evidence type="ECO:0000313" key="10">
    <source>
        <dbReference type="Proteomes" id="UP000050465"/>
    </source>
</evidence>
<dbReference type="GO" id="GO:0015035">
    <property type="term" value="F:protein-disulfide reductase activity"/>
    <property type="evidence" value="ECO:0007669"/>
    <property type="project" value="InterPro"/>
</dbReference>
<evidence type="ECO:0000256" key="1">
    <source>
        <dbReference type="ARBA" id="ARBA00008987"/>
    </source>
</evidence>
<evidence type="ECO:0000256" key="4">
    <source>
        <dbReference type="ARBA" id="ARBA00023157"/>
    </source>
</evidence>
<dbReference type="SUPFAM" id="SSF52833">
    <property type="entry name" value="Thioredoxin-like"/>
    <property type="match status" value="1"/>
</dbReference>
<dbReference type="InterPro" id="IPR036249">
    <property type="entry name" value="Thioredoxin-like_sf"/>
</dbReference>
<dbReference type="Pfam" id="PF00085">
    <property type="entry name" value="Thioredoxin"/>
    <property type="match status" value="1"/>
</dbReference>
<dbReference type="InterPro" id="IPR005746">
    <property type="entry name" value="Thioredoxin"/>
</dbReference>
<feature type="domain" description="Thioredoxin" evidence="8">
    <location>
        <begin position="1"/>
        <end position="107"/>
    </location>
</feature>
<dbReference type="PIRSF" id="PIRSF000077">
    <property type="entry name" value="Thioredoxin"/>
    <property type="match status" value="1"/>
</dbReference>
<keyword evidence="5 7" id="KW-0676">Redox-active center</keyword>
<reference evidence="9 10" key="1">
    <citation type="submission" date="2015-09" db="EMBL/GenBank/DDBJ databases">
        <title>Identification and resolution of microdiversity through metagenomic sequencing of parallel consortia.</title>
        <authorList>
            <person name="Nelson W.C."/>
            <person name="Romine M.F."/>
            <person name="Lindemann S.R."/>
        </authorList>
    </citation>
    <scope>NUCLEOTIDE SEQUENCE [LARGE SCALE GENOMIC DNA]</scope>
    <source>
        <strain evidence="9">Ana</strain>
    </source>
</reference>